<organism evidence="3 4">
    <name type="scientific">Cnephaeus nilssonii</name>
    <name type="common">Northern bat</name>
    <name type="synonym">Eptesicus nilssonii</name>
    <dbReference type="NCBI Taxonomy" id="3371016"/>
    <lineage>
        <taxon>Eukaryota</taxon>
        <taxon>Metazoa</taxon>
        <taxon>Chordata</taxon>
        <taxon>Craniata</taxon>
        <taxon>Vertebrata</taxon>
        <taxon>Euteleostomi</taxon>
        <taxon>Mammalia</taxon>
        <taxon>Eutheria</taxon>
        <taxon>Laurasiatheria</taxon>
        <taxon>Chiroptera</taxon>
        <taxon>Yangochiroptera</taxon>
        <taxon>Vespertilionidae</taxon>
        <taxon>Cnephaeus</taxon>
    </lineage>
</organism>
<evidence type="ECO:0000259" key="2">
    <source>
        <dbReference type="Pfam" id="PF17919"/>
    </source>
</evidence>
<dbReference type="Gene3D" id="3.10.20.370">
    <property type="match status" value="1"/>
</dbReference>
<accession>A0AA40ICT0</accession>
<proteinExistence type="predicted"/>
<dbReference type="PANTHER" id="PTHR33064">
    <property type="entry name" value="POL PROTEIN"/>
    <property type="match status" value="1"/>
</dbReference>
<reference evidence="3" key="1">
    <citation type="submission" date="2023-06" db="EMBL/GenBank/DDBJ databases">
        <title>Reference genome for the Northern bat (Eptesicus nilssonii), a most northern bat species.</title>
        <authorList>
            <person name="Laine V.N."/>
            <person name="Pulliainen A.T."/>
            <person name="Lilley T.M."/>
        </authorList>
    </citation>
    <scope>NUCLEOTIDE SEQUENCE</scope>
    <source>
        <strain evidence="3">BLF_Eptnil</strain>
        <tissue evidence="3">Kidney</tissue>
    </source>
</reference>
<evidence type="ECO:0000313" key="3">
    <source>
        <dbReference type="EMBL" id="KAK1346881.1"/>
    </source>
</evidence>
<dbReference type="Proteomes" id="UP001177744">
    <property type="component" value="Unassembled WGS sequence"/>
</dbReference>
<dbReference type="InterPro" id="IPR051320">
    <property type="entry name" value="Viral_Replic_Matur_Polypro"/>
</dbReference>
<sequence length="477" mass="53579">MLEANPHPRSSSLMISRPPSEEQQLSEQPPHTSQSSHHCYEQHPQRSRCQLRSSCCSDHLRINCSPSSHCHQEASLHNSTSRSVSLVMDPDPMGGIWRFLPCLSGTPMDQYLVGGIWCCPPSLPWPPMDPDPKGAVVGKLRLASHIRLFGPLSVALPQNTMAWERRSQLLELLGIRPVDHSATLTDANLAVINLGHSLLKFANIQFQEKRRLGTERKQAVYAIPVLCTWRQIWEFLGAAGFCQIWISGFSDLANPLYEALKGEEKSPINWGPKQEKAFISIKAKLTEAPALGLPGVTRDFNLFVHENSGVALGVLTQEVGPWQRPVAYLSKQIDPVASGWPPCLRALAATALLVKEADKLTLEQNLNVKVPHAVVTLMEARRALLMARGKGIKNQNEILKLLEAVLEPKEIADTYCKGHQKGKDTYQKEINVLTLQLSWLLKNKWHRHRSCWPHNYLNLQNTLLRKRNGPSKKEERE</sequence>
<dbReference type="SUPFAM" id="SSF56672">
    <property type="entry name" value="DNA/RNA polymerases"/>
    <property type="match status" value="1"/>
</dbReference>
<dbReference type="PANTHER" id="PTHR33064:SF29">
    <property type="entry name" value="PEPTIDASE A2 DOMAIN-CONTAINING PROTEIN-RELATED"/>
    <property type="match status" value="1"/>
</dbReference>
<dbReference type="AlphaFoldDB" id="A0AA40ICT0"/>
<keyword evidence="4" id="KW-1185">Reference proteome</keyword>
<dbReference type="InterPro" id="IPR041577">
    <property type="entry name" value="RT_RNaseH_2"/>
</dbReference>
<feature type="region of interest" description="Disordered" evidence="1">
    <location>
        <begin position="1"/>
        <end position="39"/>
    </location>
</feature>
<protein>
    <recommendedName>
        <fullName evidence="2">Reverse transcriptase/retrotransposon-derived protein RNase H-like domain-containing protein</fullName>
    </recommendedName>
</protein>
<evidence type="ECO:0000256" key="1">
    <source>
        <dbReference type="SAM" id="MobiDB-lite"/>
    </source>
</evidence>
<evidence type="ECO:0000313" key="4">
    <source>
        <dbReference type="Proteomes" id="UP001177744"/>
    </source>
</evidence>
<feature type="domain" description="Reverse transcriptase/retrotransposon-derived protein RNase H-like" evidence="2">
    <location>
        <begin position="270"/>
        <end position="366"/>
    </location>
</feature>
<gene>
    <name evidence="3" type="ORF">QTO34_000741</name>
</gene>
<comment type="caution">
    <text evidence="3">The sequence shown here is derived from an EMBL/GenBank/DDBJ whole genome shotgun (WGS) entry which is preliminary data.</text>
</comment>
<dbReference type="InterPro" id="IPR043128">
    <property type="entry name" value="Rev_trsase/Diguanyl_cyclase"/>
</dbReference>
<dbReference type="InterPro" id="IPR043502">
    <property type="entry name" value="DNA/RNA_pol_sf"/>
</dbReference>
<name>A0AA40ICT0_CNENI</name>
<feature type="compositionally biased region" description="Polar residues" evidence="1">
    <location>
        <begin position="21"/>
        <end position="37"/>
    </location>
</feature>
<dbReference type="Gene3D" id="3.30.70.270">
    <property type="match status" value="1"/>
</dbReference>
<dbReference type="Pfam" id="PF17919">
    <property type="entry name" value="RT_RNaseH_2"/>
    <property type="match status" value="1"/>
</dbReference>
<dbReference type="EMBL" id="JAULJE010000001">
    <property type="protein sequence ID" value="KAK1346881.1"/>
    <property type="molecule type" value="Genomic_DNA"/>
</dbReference>